<accession>A0AAE0U3W3</accession>
<dbReference type="Proteomes" id="UP001285441">
    <property type="component" value="Unassembled WGS sequence"/>
</dbReference>
<evidence type="ECO:0000313" key="3">
    <source>
        <dbReference type="EMBL" id="KAK3389917.1"/>
    </source>
</evidence>
<protein>
    <submittedName>
        <fullName evidence="3">Extracellular serine-rich protein</fullName>
    </submittedName>
</protein>
<comment type="caution">
    <text evidence="3">The sequence shown here is derived from an EMBL/GenBank/DDBJ whole genome shotgun (WGS) entry which is preliminary data.</text>
</comment>
<proteinExistence type="predicted"/>
<evidence type="ECO:0000256" key="2">
    <source>
        <dbReference type="SAM" id="SignalP"/>
    </source>
</evidence>
<gene>
    <name evidence="3" type="ORF">B0H63DRAFT_446074</name>
</gene>
<organism evidence="3 4">
    <name type="scientific">Podospora didyma</name>
    <dbReference type="NCBI Taxonomy" id="330526"/>
    <lineage>
        <taxon>Eukaryota</taxon>
        <taxon>Fungi</taxon>
        <taxon>Dikarya</taxon>
        <taxon>Ascomycota</taxon>
        <taxon>Pezizomycotina</taxon>
        <taxon>Sordariomycetes</taxon>
        <taxon>Sordariomycetidae</taxon>
        <taxon>Sordariales</taxon>
        <taxon>Podosporaceae</taxon>
        <taxon>Podospora</taxon>
    </lineage>
</organism>
<dbReference type="CDD" id="cd00920">
    <property type="entry name" value="Cupredoxin"/>
    <property type="match status" value="1"/>
</dbReference>
<sequence>MMFVKTLAIGAALVAHAAAVDIRIDVGLTPLTFTPNTTTAKVGDYLEYHFHTATQHSVVAGDFASPCTPAKTGGFYSGFFSTTGTGENPNVFRVLVNTTDPIFFYCSYLRHCENGMVGVVNPGSQTLAAYKSSAASASGSVSPPGVFGGVVTTANSSSSTPSSSTSSAPATSSTAPPSAGGGGNGAGSLAVSFVSLLGAVGAAILMI</sequence>
<dbReference type="InterPro" id="IPR052953">
    <property type="entry name" value="Ser-rich/MCO-related"/>
</dbReference>
<reference evidence="3" key="2">
    <citation type="submission" date="2023-06" db="EMBL/GenBank/DDBJ databases">
        <authorList>
            <consortium name="Lawrence Berkeley National Laboratory"/>
            <person name="Haridas S."/>
            <person name="Hensen N."/>
            <person name="Bonometti L."/>
            <person name="Westerberg I."/>
            <person name="Brannstrom I.O."/>
            <person name="Guillou S."/>
            <person name="Cros-Aarteil S."/>
            <person name="Calhoun S."/>
            <person name="Kuo A."/>
            <person name="Mondo S."/>
            <person name="Pangilinan J."/>
            <person name="Riley R."/>
            <person name="LaButti K."/>
            <person name="Andreopoulos B."/>
            <person name="Lipzen A."/>
            <person name="Chen C."/>
            <person name="Yanf M."/>
            <person name="Daum C."/>
            <person name="Ng V."/>
            <person name="Clum A."/>
            <person name="Steindorff A."/>
            <person name="Ohm R."/>
            <person name="Martin F."/>
            <person name="Silar P."/>
            <person name="Natvig D."/>
            <person name="Lalanne C."/>
            <person name="Gautier V."/>
            <person name="Ament-velasquez S.L."/>
            <person name="Kruys A."/>
            <person name="Hutchinson M.I."/>
            <person name="Powell A.J."/>
            <person name="Barry K."/>
            <person name="Miller A.N."/>
            <person name="Grigoriev I.V."/>
            <person name="Debuchy R."/>
            <person name="Gladieux P."/>
            <person name="Thoren M.H."/>
            <person name="Johannesson H."/>
        </authorList>
    </citation>
    <scope>NUCLEOTIDE SEQUENCE</scope>
    <source>
        <strain evidence="3">CBS 232.78</strain>
    </source>
</reference>
<dbReference type="Gene3D" id="2.60.40.420">
    <property type="entry name" value="Cupredoxins - blue copper proteins"/>
    <property type="match status" value="1"/>
</dbReference>
<dbReference type="AlphaFoldDB" id="A0AAE0U3W3"/>
<name>A0AAE0U3W3_9PEZI</name>
<dbReference type="SUPFAM" id="SSF49503">
    <property type="entry name" value="Cupredoxins"/>
    <property type="match status" value="1"/>
</dbReference>
<dbReference type="PANTHER" id="PTHR34883:SF17">
    <property type="entry name" value="CUPREDOXIN"/>
    <property type="match status" value="1"/>
</dbReference>
<evidence type="ECO:0000256" key="1">
    <source>
        <dbReference type="SAM" id="MobiDB-lite"/>
    </source>
</evidence>
<keyword evidence="4" id="KW-1185">Reference proteome</keyword>
<feature type="compositionally biased region" description="Low complexity" evidence="1">
    <location>
        <begin position="152"/>
        <end position="178"/>
    </location>
</feature>
<dbReference type="InterPro" id="IPR008972">
    <property type="entry name" value="Cupredoxin"/>
</dbReference>
<dbReference type="EMBL" id="JAULSW010000002">
    <property type="protein sequence ID" value="KAK3389917.1"/>
    <property type="molecule type" value="Genomic_DNA"/>
</dbReference>
<keyword evidence="2" id="KW-0732">Signal</keyword>
<reference evidence="3" key="1">
    <citation type="journal article" date="2023" name="Mol. Phylogenet. Evol.">
        <title>Genome-scale phylogeny and comparative genomics of the fungal order Sordariales.</title>
        <authorList>
            <person name="Hensen N."/>
            <person name="Bonometti L."/>
            <person name="Westerberg I."/>
            <person name="Brannstrom I.O."/>
            <person name="Guillou S."/>
            <person name="Cros-Aarteil S."/>
            <person name="Calhoun S."/>
            <person name="Haridas S."/>
            <person name="Kuo A."/>
            <person name="Mondo S."/>
            <person name="Pangilinan J."/>
            <person name="Riley R."/>
            <person name="LaButti K."/>
            <person name="Andreopoulos B."/>
            <person name="Lipzen A."/>
            <person name="Chen C."/>
            <person name="Yan M."/>
            <person name="Daum C."/>
            <person name="Ng V."/>
            <person name="Clum A."/>
            <person name="Steindorff A."/>
            <person name="Ohm R.A."/>
            <person name="Martin F."/>
            <person name="Silar P."/>
            <person name="Natvig D.O."/>
            <person name="Lalanne C."/>
            <person name="Gautier V."/>
            <person name="Ament-Velasquez S.L."/>
            <person name="Kruys A."/>
            <person name="Hutchinson M.I."/>
            <person name="Powell A.J."/>
            <person name="Barry K."/>
            <person name="Miller A.N."/>
            <person name="Grigoriev I.V."/>
            <person name="Debuchy R."/>
            <person name="Gladieux P."/>
            <person name="Hiltunen Thoren M."/>
            <person name="Johannesson H."/>
        </authorList>
    </citation>
    <scope>NUCLEOTIDE SEQUENCE</scope>
    <source>
        <strain evidence="3">CBS 232.78</strain>
    </source>
</reference>
<feature type="signal peptide" evidence="2">
    <location>
        <begin position="1"/>
        <end position="19"/>
    </location>
</feature>
<feature type="region of interest" description="Disordered" evidence="1">
    <location>
        <begin position="152"/>
        <end position="181"/>
    </location>
</feature>
<feature type="chain" id="PRO_5042203610" evidence="2">
    <location>
        <begin position="20"/>
        <end position="207"/>
    </location>
</feature>
<dbReference type="PANTHER" id="PTHR34883">
    <property type="entry name" value="SERINE-RICH PROTEIN, PUTATIVE-RELATED-RELATED"/>
    <property type="match status" value="1"/>
</dbReference>
<evidence type="ECO:0000313" key="4">
    <source>
        <dbReference type="Proteomes" id="UP001285441"/>
    </source>
</evidence>